<dbReference type="Gene3D" id="3.40.50.150">
    <property type="entry name" value="Vaccinia Virus protein VP39"/>
    <property type="match status" value="1"/>
</dbReference>
<dbReference type="InterPro" id="IPR049560">
    <property type="entry name" value="MeTrfase_RsmB-F_NOP2_cat"/>
</dbReference>
<organism evidence="13 14">
    <name type="scientific">Acaulospora morrowiae</name>
    <dbReference type="NCBI Taxonomy" id="94023"/>
    <lineage>
        <taxon>Eukaryota</taxon>
        <taxon>Fungi</taxon>
        <taxon>Fungi incertae sedis</taxon>
        <taxon>Mucoromycota</taxon>
        <taxon>Glomeromycotina</taxon>
        <taxon>Glomeromycetes</taxon>
        <taxon>Diversisporales</taxon>
        <taxon>Acaulosporaceae</taxon>
        <taxon>Acaulospora</taxon>
    </lineage>
</organism>
<dbReference type="EMBL" id="CAJVPV010006003">
    <property type="protein sequence ID" value="CAG8598971.1"/>
    <property type="molecule type" value="Genomic_DNA"/>
</dbReference>
<dbReference type="GO" id="GO:0031167">
    <property type="term" value="P:rRNA methylation"/>
    <property type="evidence" value="ECO:0007669"/>
    <property type="project" value="TreeGrafter"/>
</dbReference>
<proteinExistence type="inferred from homology"/>
<evidence type="ECO:0000256" key="9">
    <source>
        <dbReference type="ARBA" id="ARBA00042050"/>
    </source>
</evidence>
<accession>A0A9N9CEK0</accession>
<dbReference type="GO" id="GO:0005762">
    <property type="term" value="C:mitochondrial large ribosomal subunit"/>
    <property type="evidence" value="ECO:0007669"/>
    <property type="project" value="TreeGrafter"/>
</dbReference>
<evidence type="ECO:0000256" key="7">
    <source>
        <dbReference type="ARBA" id="ARBA00022946"/>
    </source>
</evidence>
<keyword evidence="5 11" id="KW-0949">S-adenosyl-L-methionine</keyword>
<dbReference type="PANTHER" id="PTHR22808">
    <property type="entry name" value="NCL1 YEAST -RELATED NOL1/NOP2/FMU SUN DOMAIN-CONTAINING"/>
    <property type="match status" value="1"/>
</dbReference>
<dbReference type="Gene3D" id="6.20.240.40">
    <property type="match status" value="1"/>
</dbReference>
<dbReference type="InterPro" id="IPR029063">
    <property type="entry name" value="SAM-dependent_MTases_sf"/>
</dbReference>
<feature type="binding site" evidence="11">
    <location>
        <position position="277"/>
    </location>
    <ligand>
        <name>S-adenosyl-L-methionine</name>
        <dbReference type="ChEBI" id="CHEBI:59789"/>
    </ligand>
</feature>
<evidence type="ECO:0000256" key="5">
    <source>
        <dbReference type="ARBA" id="ARBA00022691"/>
    </source>
</evidence>
<feature type="active site" description="Nucleophile" evidence="11">
    <location>
        <position position="375"/>
    </location>
</feature>
<dbReference type="PRINTS" id="PR02008">
    <property type="entry name" value="RCMTFAMILY"/>
</dbReference>
<comment type="caution">
    <text evidence="13">The sequence shown here is derived from an EMBL/GenBank/DDBJ whole genome shotgun (WGS) entry which is preliminary data.</text>
</comment>
<evidence type="ECO:0000256" key="11">
    <source>
        <dbReference type="PROSITE-ProRule" id="PRU01023"/>
    </source>
</evidence>
<keyword evidence="8" id="KW-0496">Mitochondrion</keyword>
<name>A0A9N9CEK0_9GLOM</name>
<sequence>MVQPLRMRRSLSSLLSNFKSSFFKLDNEECRHFAISTKILSDSRTLPHHDKYNSSIDTRAESDGNANVDILALRALRNQIITKKPLSKNKQKELSRKSLQYEAILNSFSEFYSRQYGKERWKSLFEAMCKPAKHVAMVNNFASSESIERFLNSITQASIVTSDHNSIQDQSPKKEIHFEKIKFVDIPCYSISERFSPPFKDEKGVMTYYLLDAASVMVVKALDVKPTDNILDLCAAPGGKSLAILQHLLLSSKVRRTQDVNDTGDGAPDIGHLTSNELSPTRRRRLKQVITDYVPSSYQHKIKIASEFQSFSMSAYDKILVDAPCSSERHLLSDPTEFSKWKVSRTKNNAKKQYKMLLDAVKGLHIGGILVYATCSISKLENDEVVKRLLENSWVPLEEVGQNFHWEIGEKTEKGWIVLPDKCDGWGPLYFSVLKRVGDGEFRRKELTKFNRKAKYETTRNLHEDTDEEFDDYNADTFEHIP</sequence>
<dbReference type="Proteomes" id="UP000789342">
    <property type="component" value="Unassembled WGS sequence"/>
</dbReference>
<evidence type="ECO:0000256" key="6">
    <source>
        <dbReference type="ARBA" id="ARBA00022884"/>
    </source>
</evidence>
<dbReference type="AlphaFoldDB" id="A0A9N9CEK0"/>
<evidence type="ECO:0000313" key="14">
    <source>
        <dbReference type="Proteomes" id="UP000789342"/>
    </source>
</evidence>
<dbReference type="Pfam" id="PF01189">
    <property type="entry name" value="Methyltr_RsmB-F"/>
    <property type="match status" value="1"/>
</dbReference>
<dbReference type="SUPFAM" id="SSF53335">
    <property type="entry name" value="S-adenosyl-L-methionine-dependent methyltransferases"/>
    <property type="match status" value="1"/>
</dbReference>
<dbReference type="OrthoDB" id="427002at2759"/>
<evidence type="ECO:0000256" key="3">
    <source>
        <dbReference type="ARBA" id="ARBA00022603"/>
    </source>
</evidence>
<dbReference type="GO" id="GO:0003723">
    <property type="term" value="F:RNA binding"/>
    <property type="evidence" value="ECO:0007669"/>
    <property type="project" value="UniProtKB-UniRule"/>
</dbReference>
<dbReference type="InterPro" id="IPR001678">
    <property type="entry name" value="MeTrfase_RsmB-F_NOP2_dom"/>
</dbReference>
<keyword evidence="3 11" id="KW-0489">Methyltransferase</keyword>
<gene>
    <name evidence="13" type="ORF">AMORRO_LOCUS7697</name>
</gene>
<evidence type="ECO:0000259" key="12">
    <source>
        <dbReference type="PROSITE" id="PS51686"/>
    </source>
</evidence>
<feature type="binding site" evidence="11">
    <location>
        <begin position="234"/>
        <end position="240"/>
    </location>
    <ligand>
        <name>S-adenosyl-L-methionine</name>
        <dbReference type="ChEBI" id="CHEBI:59789"/>
    </ligand>
</feature>
<evidence type="ECO:0000256" key="10">
    <source>
        <dbReference type="ARBA" id="ARBA00049302"/>
    </source>
</evidence>
<keyword evidence="14" id="KW-1185">Reference proteome</keyword>
<comment type="subcellular location">
    <subcellularLocation>
        <location evidence="1">Mitochondrion</location>
    </subcellularLocation>
</comment>
<evidence type="ECO:0000256" key="4">
    <source>
        <dbReference type="ARBA" id="ARBA00022679"/>
    </source>
</evidence>
<protein>
    <recommendedName>
        <fullName evidence="9">NOL1/NOP2/Sun domain family member 4</fullName>
    </recommendedName>
</protein>
<keyword evidence="6 11" id="KW-0694">RNA-binding</keyword>
<evidence type="ECO:0000313" key="13">
    <source>
        <dbReference type="EMBL" id="CAG8598971.1"/>
    </source>
</evidence>
<dbReference type="PROSITE" id="PS51686">
    <property type="entry name" value="SAM_MT_RSMB_NOP"/>
    <property type="match status" value="1"/>
</dbReference>
<keyword evidence="2" id="KW-0698">rRNA processing</keyword>
<keyword evidence="7" id="KW-0809">Transit peptide</keyword>
<evidence type="ECO:0000256" key="8">
    <source>
        <dbReference type="ARBA" id="ARBA00023128"/>
    </source>
</evidence>
<comment type="catalytic activity">
    <reaction evidence="10">
        <text>a cytidine in rRNA + S-adenosyl-L-methionine = a 5-methylcytidine in rRNA + S-adenosyl-L-homocysteine + H(+)</text>
        <dbReference type="Rhea" id="RHEA:61484"/>
        <dbReference type="Rhea" id="RHEA-COMP:15836"/>
        <dbReference type="Rhea" id="RHEA-COMP:15837"/>
        <dbReference type="ChEBI" id="CHEBI:15378"/>
        <dbReference type="ChEBI" id="CHEBI:57856"/>
        <dbReference type="ChEBI" id="CHEBI:59789"/>
        <dbReference type="ChEBI" id="CHEBI:74483"/>
        <dbReference type="ChEBI" id="CHEBI:82748"/>
    </reaction>
</comment>
<dbReference type="InterPro" id="IPR023267">
    <property type="entry name" value="RCMT"/>
</dbReference>
<evidence type="ECO:0000256" key="2">
    <source>
        <dbReference type="ARBA" id="ARBA00022552"/>
    </source>
</evidence>
<comment type="caution">
    <text evidence="11">Lacks conserved residue(s) required for the propagation of feature annotation.</text>
</comment>
<feature type="binding site" evidence="11">
    <location>
        <position position="322"/>
    </location>
    <ligand>
        <name>S-adenosyl-L-methionine</name>
        <dbReference type="ChEBI" id="CHEBI:59789"/>
    </ligand>
</feature>
<evidence type="ECO:0000256" key="1">
    <source>
        <dbReference type="ARBA" id="ARBA00004173"/>
    </source>
</evidence>
<dbReference type="GO" id="GO:0008173">
    <property type="term" value="F:RNA methyltransferase activity"/>
    <property type="evidence" value="ECO:0007669"/>
    <property type="project" value="InterPro"/>
</dbReference>
<comment type="similarity">
    <text evidence="11">Belongs to the class I-like SAM-binding methyltransferase superfamily. RsmB/NOP family.</text>
</comment>
<keyword evidence="4 11" id="KW-0808">Transferase</keyword>
<feature type="domain" description="SAM-dependent MTase RsmB/NOP-type" evidence="12">
    <location>
        <begin position="124"/>
        <end position="437"/>
    </location>
</feature>
<dbReference type="PANTHER" id="PTHR22808:SF3">
    <property type="entry name" value="5-METHYLCYTOSINE RRNA METHYLTRANSFERASE NSUN4"/>
    <property type="match status" value="1"/>
</dbReference>
<reference evidence="13" key="1">
    <citation type="submission" date="2021-06" db="EMBL/GenBank/DDBJ databases">
        <authorList>
            <person name="Kallberg Y."/>
            <person name="Tangrot J."/>
            <person name="Rosling A."/>
        </authorList>
    </citation>
    <scope>NUCLEOTIDE SEQUENCE</scope>
    <source>
        <strain evidence="13">CL551</strain>
    </source>
</reference>